<dbReference type="InterPro" id="IPR000922">
    <property type="entry name" value="Lectin_gal-bd_dom"/>
</dbReference>
<feature type="domain" description="SUEL-type lectin" evidence="2">
    <location>
        <begin position="374"/>
        <end position="410"/>
    </location>
</feature>
<accession>A0AAN7PJB3</accession>
<keyword evidence="4" id="KW-1185">Reference proteome</keyword>
<gene>
    <name evidence="3" type="ORF">QYF61_013031</name>
</gene>
<proteinExistence type="predicted"/>
<evidence type="ECO:0000313" key="4">
    <source>
        <dbReference type="Proteomes" id="UP001333110"/>
    </source>
</evidence>
<dbReference type="InterPro" id="IPR043159">
    <property type="entry name" value="Lectin_gal-bd_sf"/>
</dbReference>
<evidence type="ECO:0000259" key="2">
    <source>
        <dbReference type="PROSITE" id="PS50228"/>
    </source>
</evidence>
<evidence type="ECO:0000313" key="3">
    <source>
        <dbReference type="EMBL" id="KAK4824286.1"/>
    </source>
</evidence>
<sequence length="826" mass="90466">MSMSLSYRGIQNWTQHSRWISPVLRGRLTSLDLLALPANVDLLPGCHNPQLDNSILELLLTHNDLQPKIFITESRNHLGWKRPLRSSSPTVNLTLPSPPLNHVPKHLIQTSFKYLQGWRLNHFPGQPVPMLDNPFSEVKFPNLQSKPPLVQLEAISSCPITCYLGEETDPHLSTTSFQVVVESNKVSPQPPFLRAKQPQFPQPLPIRLVLQTLHQLRCPSLDTLQPLNVSLVVGGPKLNTVFEAAFQPLFPKPVALHGIVVTQVQDLALGLVKPHTIGPSPSIQPVQVALQSLPPLKQINAPAQLGVVYKLTEAPAVPTALSTVAYLLPGPVEEARMALPFSSLSPFDYPLGGDTEMLFFSVSCVYPRLQKMLDECQDRRSCQFLVNSRLFGADPCPGTGKYLIVWYKCRPTKAFANAELTPSAADTKNCYVVTFARLNLTPKFSTSSPRAAQEDREWGLRSVHHTLSLPLLPPQGEDSSHSSPAPAWGPSHGRQSSMNFSNMSPSHGLQFCMNCSSMGPFHGVQSFRNRLLQCGSPTGPARSLLQHRLPMGSQPPLGIHLLQHGFLRGLQVDICSTMDLHGLQVDIYSTINPHGLQGTACLTMVFTRGCLGISAPEPGAPPPPPSSLALKAVSSIHEYKSKVACEDDKLRLSCKKSMVIAIYSAIFGRTQGGSLECPYQNLGMPVIGKQGNGLTEHIDLGRGWRLNHFPGQPVPMLDNPLGEVKFPNIQSKPPLAQLEAISSHPMACYLGEETDPHLSTTSFQKKDQWVSGHKKLNMSQRCGLVAMVAKWILDFIKPMPASSKIDLPLAKAEPISDGGNTTGITY</sequence>
<dbReference type="PANTHER" id="PTHR46780">
    <property type="entry name" value="PROTEIN EVA-1"/>
    <property type="match status" value="1"/>
</dbReference>
<dbReference type="CDD" id="cd22829">
    <property type="entry name" value="Gal_Rha_Lectin_EVA1_EVA1C_rpt2"/>
    <property type="match status" value="1"/>
</dbReference>
<dbReference type="EMBL" id="JAUNZN010000003">
    <property type="protein sequence ID" value="KAK4824286.1"/>
    <property type="molecule type" value="Genomic_DNA"/>
</dbReference>
<dbReference type="Gene3D" id="2.60.120.740">
    <property type="match status" value="2"/>
</dbReference>
<dbReference type="AlphaFoldDB" id="A0AAN7PJB3"/>
<protein>
    <recommendedName>
        <fullName evidence="2">SUEL-type lectin domain-containing protein</fullName>
    </recommendedName>
</protein>
<dbReference type="Proteomes" id="UP001333110">
    <property type="component" value="Unassembled WGS sequence"/>
</dbReference>
<dbReference type="PROSITE" id="PS50228">
    <property type="entry name" value="SUEL_LECTIN"/>
    <property type="match status" value="1"/>
</dbReference>
<dbReference type="Pfam" id="PF02140">
    <property type="entry name" value="SUEL_Lectin"/>
    <property type="match status" value="1"/>
</dbReference>
<dbReference type="GO" id="GO:0030246">
    <property type="term" value="F:carbohydrate binding"/>
    <property type="evidence" value="ECO:0007669"/>
    <property type="project" value="InterPro"/>
</dbReference>
<organism evidence="3 4">
    <name type="scientific">Mycteria americana</name>
    <name type="common">Wood stork</name>
    <dbReference type="NCBI Taxonomy" id="33587"/>
    <lineage>
        <taxon>Eukaryota</taxon>
        <taxon>Metazoa</taxon>
        <taxon>Chordata</taxon>
        <taxon>Craniata</taxon>
        <taxon>Vertebrata</taxon>
        <taxon>Euteleostomi</taxon>
        <taxon>Archelosauria</taxon>
        <taxon>Archosauria</taxon>
        <taxon>Dinosauria</taxon>
        <taxon>Saurischia</taxon>
        <taxon>Theropoda</taxon>
        <taxon>Coelurosauria</taxon>
        <taxon>Aves</taxon>
        <taxon>Neognathae</taxon>
        <taxon>Neoaves</taxon>
        <taxon>Aequornithes</taxon>
        <taxon>Ciconiiformes</taxon>
        <taxon>Ciconiidae</taxon>
        <taxon>Mycteria</taxon>
    </lineage>
</organism>
<reference evidence="3 4" key="1">
    <citation type="journal article" date="2023" name="J. Hered.">
        <title>Chromosome-level genome of the wood stork (Mycteria americana) provides insight into avian chromosome evolution.</title>
        <authorList>
            <person name="Flamio R. Jr."/>
            <person name="Ramstad K.M."/>
        </authorList>
    </citation>
    <scope>NUCLEOTIDE SEQUENCE [LARGE SCALE GENOMIC DNA]</scope>
    <source>
        <strain evidence="3">JAX WOST 10</strain>
    </source>
</reference>
<comment type="caution">
    <text evidence="3">The sequence shown here is derived from an EMBL/GenBank/DDBJ whole genome shotgun (WGS) entry which is preliminary data.</text>
</comment>
<evidence type="ECO:0000256" key="1">
    <source>
        <dbReference type="SAM" id="MobiDB-lite"/>
    </source>
</evidence>
<feature type="region of interest" description="Disordered" evidence="1">
    <location>
        <begin position="469"/>
        <end position="499"/>
    </location>
</feature>
<name>A0AAN7PJB3_MYCAM</name>